<keyword evidence="4 6" id="KW-0472">Membrane</keyword>
<evidence type="ECO:0000256" key="6">
    <source>
        <dbReference type="SAM" id="Phobius"/>
    </source>
</evidence>
<comment type="subcellular location">
    <subcellularLocation>
        <location evidence="1">Membrane</location>
        <topology evidence="1">Multi-pass membrane protein</topology>
    </subcellularLocation>
</comment>
<dbReference type="GO" id="GO:0016020">
    <property type="term" value="C:membrane"/>
    <property type="evidence" value="ECO:0007669"/>
    <property type="project" value="UniProtKB-SubCell"/>
</dbReference>
<keyword evidence="3 6" id="KW-1133">Transmembrane helix</keyword>
<organism evidence="7 8">
    <name type="scientific">Oleiphilus messinensis</name>
    <dbReference type="NCBI Taxonomy" id="141451"/>
    <lineage>
        <taxon>Bacteria</taxon>
        <taxon>Pseudomonadati</taxon>
        <taxon>Pseudomonadota</taxon>
        <taxon>Gammaproteobacteria</taxon>
        <taxon>Oceanospirillales</taxon>
        <taxon>Oleiphilaceae</taxon>
        <taxon>Oleiphilus</taxon>
    </lineage>
</organism>
<dbReference type="KEGG" id="ome:OLMES_3871"/>
<sequence length="228" mass="24823">MADENLNSEIPEDSKNKTDMEESSDESVNEPLKVKRTRRRLYESHEMHEDNSSLENTKKNQSDAAAARLTAEDSATESALDERVLKAEKIIKKYTYLSASTGLIPIPIVDFVAVMGLEIKMIRELCQLYSVPFSKERVKTIIAGIIGGWNASVVAGSLLKMVPFVGVVIAASSIAAVSGAATYGIGVVFMKHFASGGTLLDLRPERAKHRFAAAVDDGEIILAQKSHN</sequence>
<protein>
    <submittedName>
        <fullName evidence="7">GTPase</fullName>
    </submittedName>
</protein>
<feature type="compositionally biased region" description="Basic and acidic residues" evidence="5">
    <location>
        <begin position="40"/>
        <end position="61"/>
    </location>
</feature>
<feature type="transmembrane region" description="Helical" evidence="6">
    <location>
        <begin position="164"/>
        <end position="189"/>
    </location>
</feature>
<keyword evidence="8" id="KW-1185">Reference proteome</keyword>
<dbReference type="Pfam" id="PF05128">
    <property type="entry name" value="DUF697"/>
    <property type="match status" value="1"/>
</dbReference>
<dbReference type="RefSeq" id="WP_157678391.1">
    <property type="nucleotide sequence ID" value="NZ_CP021425.1"/>
</dbReference>
<name>A0A1Y0IBN7_9GAMM</name>
<feature type="transmembrane region" description="Helical" evidence="6">
    <location>
        <begin position="94"/>
        <end position="117"/>
    </location>
</feature>
<feature type="region of interest" description="Disordered" evidence="5">
    <location>
        <begin position="1"/>
        <end position="72"/>
    </location>
</feature>
<evidence type="ECO:0000313" key="8">
    <source>
        <dbReference type="Proteomes" id="UP000196027"/>
    </source>
</evidence>
<evidence type="ECO:0000256" key="5">
    <source>
        <dbReference type="SAM" id="MobiDB-lite"/>
    </source>
</evidence>
<dbReference type="OrthoDB" id="980719at2"/>
<dbReference type="EMBL" id="CP021425">
    <property type="protein sequence ID" value="ARU57891.1"/>
    <property type="molecule type" value="Genomic_DNA"/>
</dbReference>
<reference evidence="7 8" key="1">
    <citation type="submission" date="2017-05" db="EMBL/GenBank/DDBJ databases">
        <title>Genomic insights into alkan degradation activity of Oleiphilus messinensis.</title>
        <authorList>
            <person name="Kozyavkin S.A."/>
            <person name="Slesarev A.I."/>
            <person name="Golyshin P.N."/>
            <person name="Korzhenkov A."/>
            <person name="Golyshina O.N."/>
            <person name="Toshchakov S.V."/>
        </authorList>
    </citation>
    <scope>NUCLEOTIDE SEQUENCE [LARGE SCALE GENOMIC DNA]</scope>
    <source>
        <strain evidence="7 8">ME102</strain>
    </source>
</reference>
<feature type="transmembrane region" description="Helical" evidence="6">
    <location>
        <begin position="138"/>
        <end position="158"/>
    </location>
</feature>
<accession>A0A1Y0IBN7</accession>
<proteinExistence type="predicted"/>
<dbReference type="Proteomes" id="UP000196027">
    <property type="component" value="Chromosome"/>
</dbReference>
<evidence type="ECO:0000256" key="1">
    <source>
        <dbReference type="ARBA" id="ARBA00004141"/>
    </source>
</evidence>
<evidence type="ECO:0000256" key="4">
    <source>
        <dbReference type="ARBA" id="ARBA00023136"/>
    </source>
</evidence>
<dbReference type="InterPro" id="IPR021147">
    <property type="entry name" value="DUF697"/>
</dbReference>
<gene>
    <name evidence="7" type="ORF">OLMES_3871</name>
</gene>
<evidence type="ECO:0000256" key="3">
    <source>
        <dbReference type="ARBA" id="ARBA00022989"/>
    </source>
</evidence>
<evidence type="ECO:0000313" key="7">
    <source>
        <dbReference type="EMBL" id="ARU57891.1"/>
    </source>
</evidence>
<evidence type="ECO:0000256" key="2">
    <source>
        <dbReference type="ARBA" id="ARBA00022692"/>
    </source>
</evidence>
<dbReference type="AlphaFoldDB" id="A0A1Y0IBN7"/>
<keyword evidence="2 6" id="KW-0812">Transmembrane</keyword>